<gene>
    <name evidence="2" type="ORF">TPAR_02687</name>
</gene>
<proteinExistence type="predicted"/>
<evidence type="ECO:0000313" key="2">
    <source>
        <dbReference type="EMBL" id="POR37091.1"/>
    </source>
</evidence>
<dbReference type="OrthoDB" id="5278722at2759"/>
<dbReference type="Proteomes" id="UP000237481">
    <property type="component" value="Unassembled WGS sequence"/>
</dbReference>
<feature type="transmembrane region" description="Helical" evidence="1">
    <location>
        <begin position="44"/>
        <end position="62"/>
    </location>
</feature>
<dbReference type="EMBL" id="PKSG01000276">
    <property type="protein sequence ID" value="POR37091.1"/>
    <property type="molecule type" value="Genomic_DNA"/>
</dbReference>
<keyword evidence="3" id="KW-1185">Reference proteome</keyword>
<organism evidence="2 3">
    <name type="scientific">Tolypocladium paradoxum</name>
    <dbReference type="NCBI Taxonomy" id="94208"/>
    <lineage>
        <taxon>Eukaryota</taxon>
        <taxon>Fungi</taxon>
        <taxon>Dikarya</taxon>
        <taxon>Ascomycota</taxon>
        <taxon>Pezizomycotina</taxon>
        <taxon>Sordariomycetes</taxon>
        <taxon>Hypocreomycetidae</taxon>
        <taxon>Hypocreales</taxon>
        <taxon>Ophiocordycipitaceae</taxon>
        <taxon>Tolypocladium</taxon>
    </lineage>
</organism>
<reference evidence="2 3" key="1">
    <citation type="submission" date="2018-01" db="EMBL/GenBank/DDBJ databases">
        <title>Harnessing the power of phylogenomics to disentangle the directionality and signatures of interkingdom host jumping in the parasitic fungal genus Tolypocladium.</title>
        <authorList>
            <person name="Quandt C.A."/>
            <person name="Patterson W."/>
            <person name="Spatafora J.W."/>
        </authorList>
    </citation>
    <scope>NUCLEOTIDE SEQUENCE [LARGE SCALE GENOMIC DNA]</scope>
    <source>
        <strain evidence="2 3">NRBC 100945</strain>
    </source>
</reference>
<name>A0A2S4L3T3_9HYPO</name>
<accession>A0A2S4L3T3</accession>
<comment type="caution">
    <text evidence="2">The sequence shown here is derived from an EMBL/GenBank/DDBJ whole genome shotgun (WGS) entry which is preliminary data.</text>
</comment>
<keyword evidence="1" id="KW-1133">Transmembrane helix</keyword>
<keyword evidence="1" id="KW-0472">Membrane</keyword>
<dbReference type="AlphaFoldDB" id="A0A2S4L3T3"/>
<protein>
    <submittedName>
        <fullName evidence="2">Uncharacterized protein</fullName>
    </submittedName>
</protein>
<evidence type="ECO:0000313" key="3">
    <source>
        <dbReference type="Proteomes" id="UP000237481"/>
    </source>
</evidence>
<sequence length="535" mass="58720">MVGALWACEPVDAKPRDDPSPWSLRLKALLVFFTHRIWRGGSRFLLQITACLLTILLLVSLGPSHFGDGYRDILGWSSAKTPQEGALRIVVFGSQDLVGSSASAGARTTWTEQLCREVSNHTAFAGESVLTPLKLNCSSLHSFVPSGGSRPGLTSNGLYGNELHLLEQQVNTTDLSKSPAYDYGFVLEQYPVPAQTPDLEAQIQQFLALPPPAIATRQTLWVFTFGTWDIWNMAALPRKSGEDLVGALASHLFSQIEFLYRKSLNPASVAFSDFWSNATKSEIDRLADPNAADRVDQRELESFRVVIPELVDITLAPGWHKRPAPPAPHSKAEQMRNADFLTKRWNSQIKAELESWKAKGRARPEGIEQEGIKENIQILRAGSLLEYLSAALRPHTSQGSEDNAVVYAPYPRRAGVQAHSAGAILDVMTEEEMQRSGLRDGEGRGTLSINDTMRFVNVWTPCTASTVAVVGVERGPSDEGCSSPDDHLFRDSFTVGQRAIDALTQLTAEQISKDLFVSRRSGPVMKEAGGGEEQH</sequence>
<keyword evidence="1" id="KW-0812">Transmembrane</keyword>
<evidence type="ECO:0000256" key="1">
    <source>
        <dbReference type="SAM" id="Phobius"/>
    </source>
</evidence>
<dbReference type="STRING" id="94208.A0A2S4L3T3"/>